<organism evidence="1 2">
    <name type="scientific">Streblomastix strix</name>
    <dbReference type="NCBI Taxonomy" id="222440"/>
    <lineage>
        <taxon>Eukaryota</taxon>
        <taxon>Metamonada</taxon>
        <taxon>Preaxostyla</taxon>
        <taxon>Oxymonadida</taxon>
        <taxon>Streblomastigidae</taxon>
        <taxon>Streblomastix</taxon>
    </lineage>
</organism>
<evidence type="ECO:0000313" key="2">
    <source>
        <dbReference type="Proteomes" id="UP000324800"/>
    </source>
</evidence>
<accession>A0A5J4UII1</accession>
<dbReference type="EMBL" id="SNRW01015965">
    <property type="protein sequence ID" value="KAA6369841.1"/>
    <property type="molecule type" value="Genomic_DNA"/>
</dbReference>
<gene>
    <name evidence="1" type="ORF">EZS28_034631</name>
</gene>
<reference evidence="1 2" key="1">
    <citation type="submission" date="2019-03" db="EMBL/GenBank/DDBJ databases">
        <title>Single cell metagenomics reveals metabolic interactions within the superorganism composed of flagellate Streblomastix strix and complex community of Bacteroidetes bacteria on its surface.</title>
        <authorList>
            <person name="Treitli S.C."/>
            <person name="Kolisko M."/>
            <person name="Husnik F."/>
            <person name="Keeling P."/>
            <person name="Hampl V."/>
        </authorList>
    </citation>
    <scope>NUCLEOTIDE SEQUENCE [LARGE SCALE GENOMIC DNA]</scope>
    <source>
        <strain evidence="1">ST1C</strain>
    </source>
</reference>
<evidence type="ECO:0000313" key="1">
    <source>
        <dbReference type="EMBL" id="KAA6369841.1"/>
    </source>
</evidence>
<comment type="caution">
    <text evidence="1">The sequence shown here is derived from an EMBL/GenBank/DDBJ whole genome shotgun (WGS) entry which is preliminary data.</text>
</comment>
<protein>
    <submittedName>
        <fullName evidence="1">Uncharacterized protein</fullName>
    </submittedName>
</protein>
<sequence length="131" mass="15289">MALAEAEFVTLKANSEFEISTQEPWIIRRKEDGFILKFSKTNSGYLIGWVGGQVENQTYPNIRIESRAESRFINQQLNNRTDTFYSRNYLILPISVQKKTGTQIVYLTDSNDCRVGIDEEITRQRFRQQTN</sequence>
<dbReference type="AlphaFoldDB" id="A0A5J4UII1"/>
<dbReference type="Proteomes" id="UP000324800">
    <property type="component" value="Unassembled WGS sequence"/>
</dbReference>
<proteinExistence type="predicted"/>
<name>A0A5J4UII1_9EUKA</name>